<protein>
    <recommendedName>
        <fullName evidence="4">Protease Do-like PDZ domain-containing protein</fullName>
    </recommendedName>
</protein>
<keyword evidence="7" id="KW-1185">Reference proteome</keyword>
<dbReference type="OrthoDB" id="1111454at2759"/>
<name>A0A6D2JLI7_9BRAS</name>
<dbReference type="AlphaFoldDB" id="A0A6D2JLI7"/>
<keyword evidence="1" id="KW-0645">Protease</keyword>
<evidence type="ECO:0000256" key="1">
    <source>
        <dbReference type="ARBA" id="ARBA00022670"/>
    </source>
</evidence>
<dbReference type="EMBL" id="CACVBM020000332">
    <property type="protein sequence ID" value="CAA7017422.1"/>
    <property type="molecule type" value="Genomic_DNA"/>
</dbReference>
<dbReference type="Pfam" id="PF17815">
    <property type="entry name" value="PDZ_3"/>
    <property type="match status" value="1"/>
</dbReference>
<evidence type="ECO:0000256" key="3">
    <source>
        <dbReference type="ARBA" id="ARBA00022825"/>
    </source>
</evidence>
<dbReference type="Proteomes" id="UP000467841">
    <property type="component" value="Unassembled WGS sequence"/>
</dbReference>
<evidence type="ECO:0000256" key="2">
    <source>
        <dbReference type="ARBA" id="ARBA00022801"/>
    </source>
</evidence>
<dbReference type="EMBL" id="CACVBM020001259">
    <property type="protein sequence ID" value="CAA7041974.1"/>
    <property type="molecule type" value="Genomic_DNA"/>
</dbReference>
<keyword evidence="2" id="KW-0378">Hydrolase</keyword>
<evidence type="ECO:0000313" key="7">
    <source>
        <dbReference type="Proteomes" id="UP000467841"/>
    </source>
</evidence>
<evidence type="ECO:0000313" key="6">
    <source>
        <dbReference type="EMBL" id="CAA7041974.1"/>
    </source>
</evidence>
<sequence length="80" mass="9389">MEYYMFKNSQMKSVNEVKVKNLKHLYELIEKCCDKNLRLELGDGRVIFLDYQSAKSSTSLILERHRVPSAMSKDLMIDQS</sequence>
<dbReference type="InterPro" id="IPR046449">
    <property type="entry name" value="DEGP_PDZ_sf"/>
</dbReference>
<gene>
    <name evidence="6" type="ORF">MERR_LOCUS29209</name>
    <name evidence="5" type="ORF">MERR_LOCUS4657</name>
</gene>
<dbReference type="Gene3D" id="3.20.190.20">
    <property type="match status" value="1"/>
</dbReference>
<organism evidence="6 7">
    <name type="scientific">Microthlaspi erraticum</name>
    <dbReference type="NCBI Taxonomy" id="1685480"/>
    <lineage>
        <taxon>Eukaryota</taxon>
        <taxon>Viridiplantae</taxon>
        <taxon>Streptophyta</taxon>
        <taxon>Embryophyta</taxon>
        <taxon>Tracheophyta</taxon>
        <taxon>Spermatophyta</taxon>
        <taxon>Magnoliopsida</taxon>
        <taxon>eudicotyledons</taxon>
        <taxon>Gunneridae</taxon>
        <taxon>Pentapetalae</taxon>
        <taxon>rosids</taxon>
        <taxon>malvids</taxon>
        <taxon>Brassicales</taxon>
        <taxon>Brassicaceae</taxon>
        <taxon>Coluteocarpeae</taxon>
        <taxon>Microthlaspi</taxon>
    </lineage>
</organism>
<keyword evidence="3" id="KW-0720">Serine protease</keyword>
<dbReference type="GO" id="GO:0004252">
    <property type="term" value="F:serine-type endopeptidase activity"/>
    <property type="evidence" value="ECO:0007669"/>
    <property type="project" value="TreeGrafter"/>
</dbReference>
<dbReference type="GO" id="GO:0006508">
    <property type="term" value="P:proteolysis"/>
    <property type="evidence" value="ECO:0007669"/>
    <property type="project" value="UniProtKB-KW"/>
</dbReference>
<dbReference type="PANTHER" id="PTHR45980">
    <property type="match status" value="1"/>
</dbReference>
<reference evidence="6 7" key="1">
    <citation type="submission" date="2020-01" db="EMBL/GenBank/DDBJ databases">
        <authorList>
            <person name="Mishra B."/>
        </authorList>
    </citation>
    <scope>NUCLEOTIDE SEQUENCE [LARGE SCALE GENOMIC DNA]</scope>
</reference>
<dbReference type="PANTHER" id="PTHR45980:SF9">
    <property type="entry name" value="PROTEASE DO-LIKE 10, MITOCHONDRIAL-RELATED"/>
    <property type="match status" value="1"/>
</dbReference>
<dbReference type="InterPro" id="IPR041517">
    <property type="entry name" value="DEGP_PDZ"/>
</dbReference>
<accession>A0A6D2JLI7</accession>
<proteinExistence type="predicted"/>
<evidence type="ECO:0000259" key="4">
    <source>
        <dbReference type="Pfam" id="PF17815"/>
    </source>
</evidence>
<evidence type="ECO:0000313" key="5">
    <source>
        <dbReference type="EMBL" id="CAA7017422.1"/>
    </source>
</evidence>
<feature type="domain" description="Protease Do-like PDZ" evidence="4">
    <location>
        <begin position="2"/>
        <end position="74"/>
    </location>
</feature>